<evidence type="ECO:0000259" key="2">
    <source>
        <dbReference type="PROSITE" id="PS51371"/>
    </source>
</evidence>
<keyword evidence="1" id="KW-0677">Repeat</keyword>
<name>A0A6J6UUI6_9ZZZZ</name>
<dbReference type="SMART" id="SM00116">
    <property type="entry name" value="CBS"/>
    <property type="match status" value="2"/>
</dbReference>
<accession>A0A6J6UUI6</accession>
<organism evidence="4">
    <name type="scientific">freshwater metagenome</name>
    <dbReference type="NCBI Taxonomy" id="449393"/>
    <lineage>
        <taxon>unclassified sequences</taxon>
        <taxon>metagenomes</taxon>
        <taxon>ecological metagenomes</taxon>
    </lineage>
</organism>
<sequence length="152" mass="16066">MKVSEAIRKIPATIDAAETVYAAAKLMDSHAVGALMVTDQGLLVGIVTDRDLVVRGIARRVDASARIDSAMTTNPITVPADAELNEALTIFRSHPFRRLPVMRGDEIAGMLTVDDLVVDLTSSLTTLVLPVTGQVLFGSPEPSTPAVISTSP</sequence>
<evidence type="ECO:0000313" key="4">
    <source>
        <dbReference type="EMBL" id="CAB4763156.1"/>
    </source>
</evidence>
<dbReference type="InterPro" id="IPR046342">
    <property type="entry name" value="CBS_dom_sf"/>
</dbReference>
<feature type="domain" description="CBS" evidence="2">
    <location>
        <begin position="71"/>
        <end position="126"/>
    </location>
</feature>
<dbReference type="PROSITE" id="PS51371">
    <property type="entry name" value="CBS"/>
    <property type="match status" value="2"/>
</dbReference>
<dbReference type="InterPro" id="IPR000644">
    <property type="entry name" value="CBS_dom"/>
</dbReference>
<dbReference type="PANTHER" id="PTHR48108:SF34">
    <property type="entry name" value="CBS DOMAIN-CONTAINING PROTEIN YHCV"/>
    <property type="match status" value="1"/>
</dbReference>
<protein>
    <submittedName>
        <fullName evidence="4">Unannotated protein</fullName>
    </submittedName>
</protein>
<dbReference type="EMBL" id="CAEZSF010000096">
    <property type="protein sequence ID" value="CAB4541667.1"/>
    <property type="molecule type" value="Genomic_DNA"/>
</dbReference>
<dbReference type="EMBL" id="CAFBMG010000084">
    <property type="protein sequence ID" value="CAB4906001.1"/>
    <property type="molecule type" value="Genomic_DNA"/>
</dbReference>
<dbReference type="AlphaFoldDB" id="A0A6J6UUI6"/>
<reference evidence="4" key="1">
    <citation type="submission" date="2020-05" db="EMBL/GenBank/DDBJ databases">
        <authorList>
            <person name="Chiriac C."/>
            <person name="Salcher M."/>
            <person name="Ghai R."/>
            <person name="Kavagutti S V."/>
        </authorList>
    </citation>
    <scope>NUCLEOTIDE SEQUENCE</scope>
</reference>
<dbReference type="EMBL" id="CAEZYU010000183">
    <property type="protein sequence ID" value="CAB4763156.1"/>
    <property type="molecule type" value="Genomic_DNA"/>
</dbReference>
<dbReference type="Gene3D" id="3.10.580.10">
    <property type="entry name" value="CBS-domain"/>
    <property type="match status" value="1"/>
</dbReference>
<dbReference type="InterPro" id="IPR051462">
    <property type="entry name" value="CBS_domain-containing"/>
</dbReference>
<gene>
    <name evidence="3" type="ORF">UFOPK1358_01057</name>
    <name evidence="4" type="ORF">UFOPK2766_02351</name>
    <name evidence="5" type="ORF">UFOPK3519_01108</name>
</gene>
<evidence type="ECO:0000256" key="1">
    <source>
        <dbReference type="ARBA" id="ARBA00022737"/>
    </source>
</evidence>
<dbReference type="SUPFAM" id="SSF54631">
    <property type="entry name" value="CBS-domain pair"/>
    <property type="match status" value="1"/>
</dbReference>
<dbReference type="PANTHER" id="PTHR48108">
    <property type="entry name" value="CBS DOMAIN-CONTAINING PROTEIN CBSX2, CHLOROPLASTIC"/>
    <property type="match status" value="1"/>
</dbReference>
<evidence type="ECO:0000313" key="3">
    <source>
        <dbReference type="EMBL" id="CAB4541667.1"/>
    </source>
</evidence>
<dbReference type="Pfam" id="PF00571">
    <property type="entry name" value="CBS"/>
    <property type="match status" value="2"/>
</dbReference>
<proteinExistence type="predicted"/>
<feature type="domain" description="CBS" evidence="2">
    <location>
        <begin position="7"/>
        <end position="64"/>
    </location>
</feature>
<evidence type="ECO:0000313" key="5">
    <source>
        <dbReference type="EMBL" id="CAB4906001.1"/>
    </source>
</evidence>